<dbReference type="AlphaFoldDB" id="A0A8J4GSL5"/>
<protein>
    <recommendedName>
        <fullName evidence="4">DUF4350 domain-containing protein</fullName>
    </recommendedName>
</protein>
<evidence type="ECO:0000313" key="2">
    <source>
        <dbReference type="EMBL" id="GIM14241.1"/>
    </source>
</evidence>
<evidence type="ECO:0000256" key="1">
    <source>
        <dbReference type="SAM" id="MobiDB-lite"/>
    </source>
</evidence>
<feature type="region of interest" description="Disordered" evidence="1">
    <location>
        <begin position="334"/>
        <end position="391"/>
    </location>
</feature>
<comment type="caution">
    <text evidence="2">The sequence shown here is derived from an EMBL/GenBank/DDBJ whole genome shotgun (WGS) entry which is preliminary data.</text>
</comment>
<feature type="compositionally biased region" description="Gly residues" evidence="1">
    <location>
        <begin position="334"/>
        <end position="383"/>
    </location>
</feature>
<proteinExistence type="predicted"/>
<dbReference type="Proteomes" id="UP000722791">
    <property type="component" value="Unassembled WGS sequence"/>
</dbReference>
<accession>A0A8J4GSL5</accession>
<gene>
    <name evidence="2" type="ORF">Vretimale_17275</name>
</gene>
<reference evidence="2" key="1">
    <citation type="journal article" date="2021" name="Proc. Natl. Acad. Sci. U.S.A.">
        <title>Three genomes in the algal genus Volvox reveal the fate of a haploid sex-determining region after a transition to homothallism.</title>
        <authorList>
            <person name="Yamamoto K."/>
            <person name="Hamaji T."/>
            <person name="Kawai-Toyooka H."/>
            <person name="Matsuzaki R."/>
            <person name="Takahashi F."/>
            <person name="Nishimura Y."/>
            <person name="Kawachi M."/>
            <person name="Noguchi H."/>
            <person name="Minakuchi Y."/>
            <person name="Umen J.G."/>
            <person name="Toyoda A."/>
            <person name="Nozaki H."/>
        </authorList>
    </citation>
    <scope>NUCLEOTIDE SEQUENCE</scope>
    <source>
        <strain evidence="2">NIES-3785</strain>
    </source>
</reference>
<organism evidence="2 3">
    <name type="scientific">Volvox reticuliferus</name>
    <dbReference type="NCBI Taxonomy" id="1737510"/>
    <lineage>
        <taxon>Eukaryota</taxon>
        <taxon>Viridiplantae</taxon>
        <taxon>Chlorophyta</taxon>
        <taxon>core chlorophytes</taxon>
        <taxon>Chlorophyceae</taxon>
        <taxon>CS clade</taxon>
        <taxon>Chlamydomonadales</taxon>
        <taxon>Volvocaceae</taxon>
        <taxon>Volvox</taxon>
    </lineage>
</organism>
<feature type="non-terminal residue" evidence="2">
    <location>
        <position position="1"/>
    </location>
</feature>
<name>A0A8J4GSL5_9CHLO</name>
<evidence type="ECO:0000313" key="3">
    <source>
        <dbReference type="Proteomes" id="UP000722791"/>
    </source>
</evidence>
<sequence length="403" mass="42849">PYHMDYDRALCKAKMALALGFLVAMVLPIGHAVGSIIPNVTIYMSPSNGVLDLTWDASPYNLERQLRDLGLYVTAAYDGQPSMTGDNVPNAYVIPYQNGDTFYVSAEDMREVTSYVASGGLVILLDAVTGDGAAARAFVSQALGLQGDWYLCKSAAKPKVSTKRFVLSNLGDGVVLSDWASAFLRGADPATATYDIREVAAPWPRRLEEARFVNTHTLCVHEDPTLVTRPLYTVDADEMQVAAQAFGKVGVPGAVVWLGYSWKDGPQEQWGALINKIITDFAADAYKVPTEADAAWEPRDLGDRVVEEVASATGPDLTDAVRLLLEGPGVYGNNGNGNNGNNGNGNNGNNGNGNNGNNGNGNNGNNGNGNNGNNGNGKNGNGNGHKPIEVPRFVRRLRAAFAA</sequence>
<evidence type="ECO:0008006" key="4">
    <source>
        <dbReference type="Google" id="ProtNLM"/>
    </source>
</evidence>
<dbReference type="EMBL" id="BNCQ01000055">
    <property type="protein sequence ID" value="GIM14241.1"/>
    <property type="molecule type" value="Genomic_DNA"/>
</dbReference>